<protein>
    <submittedName>
        <fullName evidence="2">Uncharacterized protein</fullName>
    </submittedName>
</protein>
<organism evidence="2 3">
    <name type="scientific">Zizania palustris</name>
    <name type="common">Northern wild rice</name>
    <dbReference type="NCBI Taxonomy" id="103762"/>
    <lineage>
        <taxon>Eukaryota</taxon>
        <taxon>Viridiplantae</taxon>
        <taxon>Streptophyta</taxon>
        <taxon>Embryophyta</taxon>
        <taxon>Tracheophyta</taxon>
        <taxon>Spermatophyta</taxon>
        <taxon>Magnoliopsida</taxon>
        <taxon>Liliopsida</taxon>
        <taxon>Poales</taxon>
        <taxon>Poaceae</taxon>
        <taxon>BOP clade</taxon>
        <taxon>Oryzoideae</taxon>
        <taxon>Oryzeae</taxon>
        <taxon>Zizaniinae</taxon>
        <taxon>Zizania</taxon>
    </lineage>
</organism>
<gene>
    <name evidence="2" type="ORF">GUJ93_ZPchr0002g25696</name>
</gene>
<proteinExistence type="predicted"/>
<dbReference type="Proteomes" id="UP000729402">
    <property type="component" value="Unassembled WGS sequence"/>
</dbReference>
<feature type="compositionally biased region" description="Basic and acidic residues" evidence="1">
    <location>
        <begin position="105"/>
        <end position="114"/>
    </location>
</feature>
<name>A0A8J5SFJ5_ZIZPA</name>
<evidence type="ECO:0000256" key="1">
    <source>
        <dbReference type="SAM" id="MobiDB-lite"/>
    </source>
</evidence>
<sequence length="114" mass="12527">MLWQCSLLFARRRPPDLLATDRGLLFPLRRRPQALLDRFPLHRPATGRPAASASPDHLRCLLPPPLCSLAAAGSRRHEPRAHGSSFSASPSAPSPQQAAAVGRRARADGRKQRR</sequence>
<keyword evidence="3" id="KW-1185">Reference proteome</keyword>
<feature type="region of interest" description="Disordered" evidence="1">
    <location>
        <begin position="71"/>
        <end position="114"/>
    </location>
</feature>
<reference evidence="2" key="1">
    <citation type="journal article" date="2021" name="bioRxiv">
        <title>Whole Genome Assembly and Annotation of Northern Wild Rice, Zizania palustris L., Supports a Whole Genome Duplication in the Zizania Genus.</title>
        <authorList>
            <person name="Haas M."/>
            <person name="Kono T."/>
            <person name="Macchietto M."/>
            <person name="Millas R."/>
            <person name="McGilp L."/>
            <person name="Shao M."/>
            <person name="Duquette J."/>
            <person name="Hirsch C.N."/>
            <person name="Kimball J."/>
        </authorList>
    </citation>
    <scope>NUCLEOTIDE SEQUENCE</scope>
    <source>
        <tissue evidence="2">Fresh leaf tissue</tissue>
    </source>
</reference>
<comment type="caution">
    <text evidence="2">The sequence shown here is derived from an EMBL/GenBank/DDBJ whole genome shotgun (WGS) entry which is preliminary data.</text>
</comment>
<dbReference type="AlphaFoldDB" id="A0A8J5SFJ5"/>
<dbReference type="EMBL" id="JAAALK010000287">
    <property type="protein sequence ID" value="KAG8060805.1"/>
    <property type="molecule type" value="Genomic_DNA"/>
</dbReference>
<accession>A0A8J5SFJ5</accession>
<evidence type="ECO:0000313" key="3">
    <source>
        <dbReference type="Proteomes" id="UP000729402"/>
    </source>
</evidence>
<feature type="compositionally biased region" description="Low complexity" evidence="1">
    <location>
        <begin position="84"/>
        <end position="102"/>
    </location>
</feature>
<evidence type="ECO:0000313" key="2">
    <source>
        <dbReference type="EMBL" id="KAG8060805.1"/>
    </source>
</evidence>
<reference evidence="2" key="2">
    <citation type="submission" date="2021-02" db="EMBL/GenBank/DDBJ databases">
        <authorList>
            <person name="Kimball J.A."/>
            <person name="Haas M.W."/>
            <person name="Macchietto M."/>
            <person name="Kono T."/>
            <person name="Duquette J."/>
            <person name="Shao M."/>
        </authorList>
    </citation>
    <scope>NUCLEOTIDE SEQUENCE</scope>
    <source>
        <tissue evidence="2">Fresh leaf tissue</tissue>
    </source>
</reference>